<feature type="compositionally biased region" description="Low complexity" evidence="1">
    <location>
        <begin position="115"/>
        <end position="134"/>
    </location>
</feature>
<comment type="caution">
    <text evidence="2">The sequence shown here is derived from an EMBL/GenBank/DDBJ whole genome shotgun (WGS) entry which is preliminary data.</text>
</comment>
<feature type="compositionally biased region" description="Polar residues" evidence="1">
    <location>
        <begin position="105"/>
        <end position="114"/>
    </location>
</feature>
<dbReference type="Proteomes" id="UP000176998">
    <property type="component" value="Unassembled WGS sequence"/>
</dbReference>
<keyword evidence="3" id="KW-1185">Reference proteome</keyword>
<name>A0A1G4BLV3_9PEZI</name>
<protein>
    <submittedName>
        <fullName evidence="2">Uncharacterized protein</fullName>
    </submittedName>
</protein>
<evidence type="ECO:0000313" key="2">
    <source>
        <dbReference type="EMBL" id="OHF02450.1"/>
    </source>
</evidence>
<accession>A0A1G4BLV3</accession>
<dbReference type="RefSeq" id="XP_022479590.1">
    <property type="nucleotide sequence ID" value="XM_022613796.1"/>
</dbReference>
<evidence type="ECO:0000313" key="3">
    <source>
        <dbReference type="Proteomes" id="UP000176998"/>
    </source>
</evidence>
<dbReference type="AlphaFoldDB" id="A0A1G4BLV3"/>
<proteinExistence type="predicted"/>
<dbReference type="GeneID" id="34555306"/>
<gene>
    <name evidence="2" type="ORF">CORC01_02145</name>
</gene>
<feature type="compositionally biased region" description="Basic and acidic residues" evidence="1">
    <location>
        <begin position="65"/>
        <end position="95"/>
    </location>
</feature>
<evidence type="ECO:0000256" key="1">
    <source>
        <dbReference type="SAM" id="MobiDB-lite"/>
    </source>
</evidence>
<reference evidence="2 3" key="1">
    <citation type="submission" date="2016-09" db="EMBL/GenBank/DDBJ databases">
        <authorList>
            <person name="Capua I."/>
            <person name="De Benedictis P."/>
            <person name="Joannis T."/>
            <person name="Lombin L.H."/>
            <person name="Cattoli G."/>
        </authorList>
    </citation>
    <scope>NUCLEOTIDE SEQUENCE [LARGE SCALE GENOMIC DNA]</scope>
    <source>
        <strain evidence="2 3">IMI 309357</strain>
    </source>
</reference>
<organism evidence="2 3">
    <name type="scientific">Colletotrichum orchidophilum</name>
    <dbReference type="NCBI Taxonomy" id="1209926"/>
    <lineage>
        <taxon>Eukaryota</taxon>
        <taxon>Fungi</taxon>
        <taxon>Dikarya</taxon>
        <taxon>Ascomycota</taxon>
        <taxon>Pezizomycotina</taxon>
        <taxon>Sordariomycetes</taxon>
        <taxon>Hypocreomycetidae</taxon>
        <taxon>Glomerellales</taxon>
        <taxon>Glomerellaceae</taxon>
        <taxon>Colletotrichum</taxon>
    </lineage>
</organism>
<feature type="region of interest" description="Disordered" evidence="1">
    <location>
        <begin position="64"/>
        <end position="141"/>
    </location>
</feature>
<dbReference type="EMBL" id="MJBS01000012">
    <property type="protein sequence ID" value="OHF02450.1"/>
    <property type="molecule type" value="Genomic_DNA"/>
</dbReference>
<sequence length="141" mass="15048">MAPGHSSPSSAPWPKGKNKYRTAGLILMEHIDGFFVEEVPSGPTASTWGLGEIDRYTEATAVDGDLSHCERASDGSARPEPHAAVVHDEGRDRSRSAAFTASSSLPSHFTLSNGSAPSHSRVSSDSSPRSPRNSIFETLRE</sequence>